<evidence type="ECO:0000259" key="1">
    <source>
        <dbReference type="Pfam" id="PF13676"/>
    </source>
</evidence>
<evidence type="ECO:0000313" key="3">
    <source>
        <dbReference type="EMBL" id="CAF3749054.1"/>
    </source>
</evidence>
<protein>
    <recommendedName>
        <fullName evidence="1">TIR domain-containing protein</fullName>
    </recommendedName>
</protein>
<gene>
    <name evidence="2" type="ORF">OVA965_LOCUS13456</name>
    <name evidence="3" type="ORF">TMI583_LOCUS13457</name>
</gene>
<sequence length="201" mass="23558">MTNKPVLLVEYNETIHRIVADNPFIIVRSVSENIQQKFHINHPIKLTLHNSRSSSPLFVFLSYEWSHQKHVLLLKQHLESIGIDCWLDIEQLGGGTKLLRDIEFGMRATDLVVCCINRKYSSSEMCCREVTLAVQLEKPIIPLLFEDLEWPPIGLSTAMAEYVYIRFYLKQNEKQNIVATSEQFWLNNKFDELVRQIYRFS</sequence>
<dbReference type="Proteomes" id="UP000682733">
    <property type="component" value="Unassembled WGS sequence"/>
</dbReference>
<evidence type="ECO:0000313" key="2">
    <source>
        <dbReference type="EMBL" id="CAF0978429.1"/>
    </source>
</evidence>
<dbReference type="SUPFAM" id="SSF52200">
    <property type="entry name" value="Toll/Interleukin receptor TIR domain"/>
    <property type="match status" value="1"/>
</dbReference>
<organism evidence="3 4">
    <name type="scientific">Didymodactylos carnosus</name>
    <dbReference type="NCBI Taxonomy" id="1234261"/>
    <lineage>
        <taxon>Eukaryota</taxon>
        <taxon>Metazoa</taxon>
        <taxon>Spiralia</taxon>
        <taxon>Gnathifera</taxon>
        <taxon>Rotifera</taxon>
        <taxon>Eurotatoria</taxon>
        <taxon>Bdelloidea</taxon>
        <taxon>Philodinida</taxon>
        <taxon>Philodinidae</taxon>
        <taxon>Didymodactylos</taxon>
    </lineage>
</organism>
<dbReference type="EMBL" id="CAJNOK010005604">
    <property type="protein sequence ID" value="CAF0978429.1"/>
    <property type="molecule type" value="Genomic_DNA"/>
</dbReference>
<dbReference type="Proteomes" id="UP000677228">
    <property type="component" value="Unassembled WGS sequence"/>
</dbReference>
<feature type="domain" description="TIR" evidence="1">
    <location>
        <begin position="59"/>
        <end position="169"/>
    </location>
</feature>
<accession>A0A8S2IGA2</accession>
<dbReference type="PANTHER" id="PTHR47508">
    <property type="entry name" value="SAM DOMAIN-CONTAINING PROTEIN-RELATED"/>
    <property type="match status" value="1"/>
</dbReference>
<name>A0A8S2IGA2_9BILA</name>
<proteinExistence type="predicted"/>
<dbReference type="EMBL" id="CAJOBA010005609">
    <property type="protein sequence ID" value="CAF3749054.1"/>
    <property type="molecule type" value="Genomic_DNA"/>
</dbReference>
<dbReference type="GO" id="GO:0007165">
    <property type="term" value="P:signal transduction"/>
    <property type="evidence" value="ECO:0007669"/>
    <property type="project" value="InterPro"/>
</dbReference>
<dbReference type="PANTHER" id="PTHR47508:SF1">
    <property type="entry name" value="NON-SPECIFIC SERINE_THREONINE PROTEIN KINASE"/>
    <property type="match status" value="1"/>
</dbReference>
<evidence type="ECO:0000313" key="4">
    <source>
        <dbReference type="Proteomes" id="UP000682733"/>
    </source>
</evidence>
<dbReference type="InterPro" id="IPR000157">
    <property type="entry name" value="TIR_dom"/>
</dbReference>
<dbReference type="Gene3D" id="3.40.50.10140">
    <property type="entry name" value="Toll/interleukin-1 receptor homology (TIR) domain"/>
    <property type="match status" value="1"/>
</dbReference>
<reference evidence="3" key="1">
    <citation type="submission" date="2021-02" db="EMBL/GenBank/DDBJ databases">
        <authorList>
            <person name="Nowell W R."/>
        </authorList>
    </citation>
    <scope>NUCLEOTIDE SEQUENCE</scope>
</reference>
<comment type="caution">
    <text evidence="3">The sequence shown here is derived from an EMBL/GenBank/DDBJ whole genome shotgun (WGS) entry which is preliminary data.</text>
</comment>
<dbReference type="AlphaFoldDB" id="A0A8S2IGA2"/>
<dbReference type="Pfam" id="PF13676">
    <property type="entry name" value="TIR_2"/>
    <property type="match status" value="1"/>
</dbReference>
<dbReference type="InterPro" id="IPR035897">
    <property type="entry name" value="Toll_tir_struct_dom_sf"/>
</dbReference>